<dbReference type="GO" id="GO:0010073">
    <property type="term" value="P:meristem maintenance"/>
    <property type="evidence" value="ECO:0007669"/>
    <property type="project" value="InterPro"/>
</dbReference>
<dbReference type="InterPro" id="IPR044824">
    <property type="entry name" value="MAIN-like"/>
</dbReference>
<proteinExistence type="predicted"/>
<dbReference type="KEGG" id="aprc:113870433"/>
<sequence>MVAPDPKIEPYLKQSGFWHVAQMVPIFYYDRALISALVECWRPESHTFHLPYGECTITLEDVVFQLGLRVDGFPFTDTFGALPHNADEETIIRYTRAYIMILLGGVLFPDKSVKYNVTEIAGCLPLLQSWAWYKIPQLAPRHHLPLIFPLALRWMSYNNNEVRNVTPRFVYDEVDVSASVTALIQFVVIEWHHADHVVRQFGRAQHIPIIPINIDRLHAKDGRARRERRIHYPLADDDRPSVKYFLWYLSVVNRFLSLDGALQDLKLRDLPDGVTLHAPQAPEIVHPADVPDRRSFRRRLRAGTRTSRRQYPYETHDKDDHVQPNVDSTLQPQAQHSHQTKGQS</sequence>
<dbReference type="InterPro" id="IPR019557">
    <property type="entry name" value="AminoTfrase-like_pln_mobile"/>
</dbReference>
<evidence type="ECO:0000259" key="2">
    <source>
        <dbReference type="Pfam" id="PF10536"/>
    </source>
</evidence>
<accession>A0A8B8M2C3</accession>
<name>A0A8B8M2C3_ABRPR</name>
<protein>
    <submittedName>
        <fullName evidence="4">Serine/threonine-protein phosphatase 7 long form homolog</fullName>
    </submittedName>
</protein>
<dbReference type="AlphaFoldDB" id="A0A8B8M2C3"/>
<dbReference type="RefSeq" id="XP_027362826.1">
    <property type="nucleotide sequence ID" value="XM_027507025.1"/>
</dbReference>
<feature type="compositionally biased region" description="Polar residues" evidence="1">
    <location>
        <begin position="325"/>
        <end position="344"/>
    </location>
</feature>
<organism evidence="3 4">
    <name type="scientific">Abrus precatorius</name>
    <name type="common">Indian licorice</name>
    <name type="synonym">Glycine abrus</name>
    <dbReference type="NCBI Taxonomy" id="3816"/>
    <lineage>
        <taxon>Eukaryota</taxon>
        <taxon>Viridiplantae</taxon>
        <taxon>Streptophyta</taxon>
        <taxon>Embryophyta</taxon>
        <taxon>Tracheophyta</taxon>
        <taxon>Spermatophyta</taxon>
        <taxon>Magnoliopsida</taxon>
        <taxon>eudicotyledons</taxon>
        <taxon>Gunneridae</taxon>
        <taxon>Pentapetalae</taxon>
        <taxon>rosids</taxon>
        <taxon>fabids</taxon>
        <taxon>Fabales</taxon>
        <taxon>Fabaceae</taxon>
        <taxon>Papilionoideae</taxon>
        <taxon>50 kb inversion clade</taxon>
        <taxon>NPAAA clade</taxon>
        <taxon>indigoferoid/millettioid clade</taxon>
        <taxon>Abreae</taxon>
        <taxon>Abrus</taxon>
    </lineage>
</organism>
<keyword evidence="3" id="KW-1185">Reference proteome</keyword>
<dbReference type="GeneID" id="113870433"/>
<feature type="domain" description="Aminotransferase-like plant mobile" evidence="2">
    <location>
        <begin position="26"/>
        <end position="78"/>
    </location>
</feature>
<reference evidence="3" key="1">
    <citation type="journal article" date="2019" name="Toxins">
        <title>Detection of Abrin-Like and Prepropulchellin-Like Toxin Genes and Transcripts Using Whole Genome Sequencing and Full-Length Transcript Sequencing of Abrus precatorius.</title>
        <authorList>
            <person name="Hovde B.T."/>
            <person name="Daligault H.E."/>
            <person name="Hanschen E.R."/>
            <person name="Kunde Y.A."/>
            <person name="Johnson M.B."/>
            <person name="Starkenburg S.R."/>
            <person name="Johnson S.L."/>
        </authorList>
    </citation>
    <scope>NUCLEOTIDE SEQUENCE [LARGE SCALE GENOMIC DNA]</scope>
</reference>
<feature type="compositionally biased region" description="Basic residues" evidence="1">
    <location>
        <begin position="299"/>
        <end position="308"/>
    </location>
</feature>
<evidence type="ECO:0000313" key="3">
    <source>
        <dbReference type="Proteomes" id="UP000694853"/>
    </source>
</evidence>
<evidence type="ECO:0000256" key="1">
    <source>
        <dbReference type="SAM" id="MobiDB-lite"/>
    </source>
</evidence>
<dbReference type="Proteomes" id="UP000694853">
    <property type="component" value="Unplaced"/>
</dbReference>
<dbReference type="Pfam" id="PF10536">
    <property type="entry name" value="PMD"/>
    <property type="match status" value="1"/>
</dbReference>
<gene>
    <name evidence="4" type="primary">LOC113870433</name>
</gene>
<dbReference type="PANTHER" id="PTHR46033">
    <property type="entry name" value="PROTEIN MAIN-LIKE 2"/>
    <property type="match status" value="1"/>
</dbReference>
<dbReference type="PANTHER" id="PTHR46033:SF8">
    <property type="entry name" value="PROTEIN MAINTENANCE OF MERISTEMS-LIKE"/>
    <property type="match status" value="1"/>
</dbReference>
<dbReference type="OrthoDB" id="1503671at2759"/>
<reference evidence="4" key="2">
    <citation type="submission" date="2025-08" db="UniProtKB">
        <authorList>
            <consortium name="RefSeq"/>
        </authorList>
    </citation>
    <scope>IDENTIFICATION</scope>
    <source>
        <tissue evidence="4">Young leaves</tissue>
    </source>
</reference>
<evidence type="ECO:0000313" key="4">
    <source>
        <dbReference type="RefSeq" id="XP_027362826.1"/>
    </source>
</evidence>
<feature type="region of interest" description="Disordered" evidence="1">
    <location>
        <begin position="299"/>
        <end position="344"/>
    </location>
</feature>